<keyword evidence="3" id="KW-1185">Reference proteome</keyword>
<evidence type="ECO:0000313" key="2">
    <source>
        <dbReference type="EMBL" id="MFC4425023.1"/>
    </source>
</evidence>
<proteinExistence type="predicted"/>
<accession>A0ABV8XMK5</accession>
<dbReference type="Proteomes" id="UP001595998">
    <property type="component" value="Unassembled WGS sequence"/>
</dbReference>
<comment type="caution">
    <text evidence="2">The sequence shown here is derived from an EMBL/GenBank/DDBJ whole genome shotgun (WGS) entry which is preliminary data.</text>
</comment>
<dbReference type="RefSeq" id="WP_380035944.1">
    <property type="nucleotide sequence ID" value="NZ_JBHSEH010000004.1"/>
</dbReference>
<feature type="region of interest" description="Disordered" evidence="1">
    <location>
        <begin position="100"/>
        <end position="137"/>
    </location>
</feature>
<reference evidence="3" key="1">
    <citation type="journal article" date="2019" name="Int. J. Syst. Evol. Microbiol.">
        <title>The Global Catalogue of Microorganisms (GCM) 10K type strain sequencing project: providing services to taxonomists for standard genome sequencing and annotation.</title>
        <authorList>
            <consortium name="The Broad Institute Genomics Platform"/>
            <consortium name="The Broad Institute Genome Sequencing Center for Infectious Disease"/>
            <person name="Wu L."/>
            <person name="Ma J."/>
        </authorList>
    </citation>
    <scope>NUCLEOTIDE SEQUENCE [LARGE SCALE GENOMIC DNA]</scope>
    <source>
        <strain evidence="3">CCUG 56029</strain>
    </source>
</reference>
<name>A0ABV8XMK5_9DEIO</name>
<gene>
    <name evidence="2" type="ORF">ACFOZ9_02290</name>
</gene>
<protein>
    <submittedName>
        <fullName evidence="2">Uncharacterized protein</fullName>
    </submittedName>
</protein>
<evidence type="ECO:0000256" key="1">
    <source>
        <dbReference type="SAM" id="MobiDB-lite"/>
    </source>
</evidence>
<organism evidence="2 3">
    <name type="scientific">Deinococcus navajonensis</name>
    <dbReference type="NCBI Taxonomy" id="309884"/>
    <lineage>
        <taxon>Bacteria</taxon>
        <taxon>Thermotogati</taxon>
        <taxon>Deinococcota</taxon>
        <taxon>Deinococci</taxon>
        <taxon>Deinococcales</taxon>
        <taxon>Deinococcaceae</taxon>
        <taxon>Deinococcus</taxon>
    </lineage>
</organism>
<sequence>MAAADRKKWLHGPLFSQGLLRVVRETSAYARLLADARALDRSNLGVGLSDQDLMQWLDKVLSRQGSRVDCKARSRTIFDDLMTYCRQAFTAHTRELREAAQRRRAQEEAQARHQQAEERRRRQDQERQARRQREEERRRAAQAQQEWLDYEVEFDDLAEARLYLKVVRRLADESNRVSSAFRERKYVVRFSGTERLEARVDQTYARAFADLQQAAERLRIEAAHRRDETIRQAEAAYEAECARAFRLTVEHF</sequence>
<evidence type="ECO:0000313" key="3">
    <source>
        <dbReference type="Proteomes" id="UP001595998"/>
    </source>
</evidence>
<dbReference type="EMBL" id="JBHSEH010000004">
    <property type="protein sequence ID" value="MFC4425023.1"/>
    <property type="molecule type" value="Genomic_DNA"/>
</dbReference>